<protein>
    <submittedName>
        <fullName evidence="9">Putative Mg2+ transporter-C (MgtC) family protein</fullName>
    </submittedName>
</protein>
<dbReference type="RefSeq" id="WP_084111575.1">
    <property type="nucleotide sequence ID" value="NZ_FRAG01000002.1"/>
</dbReference>
<comment type="subcellular location">
    <subcellularLocation>
        <location evidence="1">Cell membrane</location>
        <topology evidence="1">Multi-pass membrane protein</topology>
    </subcellularLocation>
</comment>
<evidence type="ECO:0000256" key="6">
    <source>
        <dbReference type="ARBA" id="ARBA00023136"/>
    </source>
</evidence>
<gene>
    <name evidence="9" type="ORF">SAMN02745912_00232</name>
</gene>
<dbReference type="PRINTS" id="PR01837">
    <property type="entry name" value="MGTCSAPBPROT"/>
</dbReference>
<reference evidence="9 10" key="1">
    <citation type="submission" date="2016-11" db="EMBL/GenBank/DDBJ databases">
        <authorList>
            <person name="Jaros S."/>
            <person name="Januszkiewicz K."/>
            <person name="Wedrychowicz H."/>
        </authorList>
    </citation>
    <scope>NUCLEOTIDE SEQUENCE [LARGE SCALE GENOMIC DNA]</scope>
    <source>
        <strain evidence="9 10">DSM 15212</strain>
    </source>
</reference>
<dbReference type="Pfam" id="PF02308">
    <property type="entry name" value="MgtC"/>
    <property type="match status" value="1"/>
</dbReference>
<feature type="transmembrane region" description="Helical" evidence="7">
    <location>
        <begin position="111"/>
        <end position="130"/>
    </location>
</feature>
<dbReference type="InterPro" id="IPR045865">
    <property type="entry name" value="ACT-like_dom_sf"/>
</dbReference>
<proteinExistence type="inferred from homology"/>
<dbReference type="Proteomes" id="UP000184465">
    <property type="component" value="Unassembled WGS sequence"/>
</dbReference>
<comment type="similarity">
    <text evidence="2">Belongs to the MgtC/SapB family.</text>
</comment>
<dbReference type="PANTHER" id="PTHR33778">
    <property type="entry name" value="PROTEIN MGTC"/>
    <property type="match status" value="1"/>
</dbReference>
<dbReference type="InterPro" id="IPR003416">
    <property type="entry name" value="MgtC/SapB/SrpB/YhiD_fam"/>
</dbReference>
<feature type="transmembrane region" description="Helical" evidence="7">
    <location>
        <begin position="7"/>
        <end position="24"/>
    </location>
</feature>
<dbReference type="PANTHER" id="PTHR33778:SF1">
    <property type="entry name" value="MAGNESIUM TRANSPORTER YHID-RELATED"/>
    <property type="match status" value="1"/>
</dbReference>
<dbReference type="Gene3D" id="3.30.70.260">
    <property type="match status" value="1"/>
</dbReference>
<keyword evidence="6 7" id="KW-0472">Membrane</keyword>
<dbReference type="SUPFAM" id="SSF55021">
    <property type="entry name" value="ACT-like"/>
    <property type="match status" value="1"/>
</dbReference>
<dbReference type="EMBL" id="FRAG01000002">
    <property type="protein sequence ID" value="SHJ53212.1"/>
    <property type="molecule type" value="Genomic_DNA"/>
</dbReference>
<dbReference type="InterPro" id="IPR002912">
    <property type="entry name" value="ACT_dom"/>
</dbReference>
<keyword evidence="4 7" id="KW-0812">Transmembrane</keyword>
<evidence type="ECO:0000256" key="7">
    <source>
        <dbReference type="SAM" id="Phobius"/>
    </source>
</evidence>
<evidence type="ECO:0000313" key="10">
    <source>
        <dbReference type="Proteomes" id="UP000184465"/>
    </source>
</evidence>
<evidence type="ECO:0000313" key="9">
    <source>
        <dbReference type="EMBL" id="SHJ53212.1"/>
    </source>
</evidence>
<evidence type="ECO:0000256" key="1">
    <source>
        <dbReference type="ARBA" id="ARBA00004651"/>
    </source>
</evidence>
<organism evidence="9 10">
    <name type="scientific">Paramaledivibacter caminithermalis (strain DSM 15212 / CIP 107654 / DViRD3)</name>
    <name type="common">Clostridium caminithermale</name>
    <dbReference type="NCBI Taxonomy" id="1121301"/>
    <lineage>
        <taxon>Bacteria</taxon>
        <taxon>Bacillati</taxon>
        <taxon>Bacillota</taxon>
        <taxon>Clostridia</taxon>
        <taxon>Peptostreptococcales</taxon>
        <taxon>Caminicellaceae</taxon>
        <taxon>Paramaledivibacter</taxon>
    </lineage>
</organism>
<dbReference type="InterPro" id="IPR049177">
    <property type="entry name" value="MgtC_SapB_SrpB_YhiD_N"/>
</dbReference>
<keyword evidence="5 7" id="KW-1133">Transmembrane helix</keyword>
<keyword evidence="3" id="KW-1003">Cell membrane</keyword>
<dbReference type="OrthoDB" id="9811198at2"/>
<dbReference type="GO" id="GO:0005886">
    <property type="term" value="C:plasma membrane"/>
    <property type="evidence" value="ECO:0007669"/>
    <property type="project" value="UniProtKB-SubCell"/>
</dbReference>
<evidence type="ECO:0000256" key="4">
    <source>
        <dbReference type="ARBA" id="ARBA00022692"/>
    </source>
</evidence>
<evidence type="ECO:0000256" key="5">
    <source>
        <dbReference type="ARBA" id="ARBA00022989"/>
    </source>
</evidence>
<keyword evidence="10" id="KW-1185">Reference proteome</keyword>
<sequence>MITNNEIIFRLVLATICGGLIGIEREYHNKAGGFRTHILVSAGSALIMSISMYGFLGGDPARLASQVVSGIGFLGAGTIMREKSNVKGLTTAASIWVTAGIGLAFGNGFYLGGAITTIIVLFSLMALGFFEHRLLSKKYNIIEVTCKERTGLIGEIGSLMGNNDITIKDIKFNDRQISEDGEVINFALSVKTPVNIDREELRGKIEKIKGIIEVNMYNLG</sequence>
<feature type="transmembrane region" description="Helical" evidence="7">
    <location>
        <begin position="36"/>
        <end position="55"/>
    </location>
</feature>
<evidence type="ECO:0000259" key="8">
    <source>
        <dbReference type="PROSITE" id="PS51671"/>
    </source>
</evidence>
<feature type="domain" description="ACT" evidence="8">
    <location>
        <begin position="141"/>
        <end position="220"/>
    </location>
</feature>
<accession>A0A1M6K318</accession>
<feature type="transmembrane region" description="Helical" evidence="7">
    <location>
        <begin position="61"/>
        <end position="79"/>
    </location>
</feature>
<dbReference type="STRING" id="1121301.SAMN02745912_00232"/>
<evidence type="ECO:0000256" key="2">
    <source>
        <dbReference type="ARBA" id="ARBA00009298"/>
    </source>
</evidence>
<name>A0A1M6K318_PARC5</name>
<evidence type="ECO:0000256" key="3">
    <source>
        <dbReference type="ARBA" id="ARBA00022475"/>
    </source>
</evidence>
<dbReference type="PROSITE" id="PS51671">
    <property type="entry name" value="ACT"/>
    <property type="match status" value="1"/>
</dbReference>
<dbReference type="AlphaFoldDB" id="A0A1M6K318"/>